<dbReference type="Pfam" id="PF04968">
    <property type="entry name" value="CHORD"/>
    <property type="match status" value="2"/>
</dbReference>
<dbReference type="SUPFAM" id="SSF49764">
    <property type="entry name" value="HSP20-like chaperones"/>
    <property type="match status" value="1"/>
</dbReference>
<dbReference type="GeneID" id="5888719"/>
<keyword evidence="1" id="KW-0479">Metal-binding</keyword>
<evidence type="ECO:0000256" key="2">
    <source>
        <dbReference type="ARBA" id="ARBA00022737"/>
    </source>
</evidence>
<proteinExistence type="predicted"/>
<feature type="domain" description="CHORD" evidence="5">
    <location>
        <begin position="4"/>
        <end position="63"/>
    </location>
</feature>
<dbReference type="PROSITE" id="PS51203">
    <property type="entry name" value="CS"/>
    <property type="match status" value="1"/>
</dbReference>
<keyword evidence="7" id="KW-1185">Reference proteome</keyword>
<dbReference type="RefSeq" id="XP_001742936.1">
    <property type="nucleotide sequence ID" value="XM_001742884.1"/>
</dbReference>
<organism evidence="6 7">
    <name type="scientific">Monosiga brevicollis</name>
    <name type="common">Choanoflagellate</name>
    <dbReference type="NCBI Taxonomy" id="81824"/>
    <lineage>
        <taxon>Eukaryota</taxon>
        <taxon>Choanoflagellata</taxon>
        <taxon>Craspedida</taxon>
        <taxon>Salpingoecidae</taxon>
        <taxon>Monosiga</taxon>
    </lineage>
</organism>
<dbReference type="Gene3D" id="2.60.40.790">
    <property type="match status" value="1"/>
</dbReference>
<dbReference type="FunCoup" id="A9URR2">
    <property type="interactions" value="556"/>
</dbReference>
<evidence type="ECO:0000256" key="3">
    <source>
        <dbReference type="ARBA" id="ARBA00022833"/>
    </source>
</evidence>
<evidence type="ECO:0000313" key="6">
    <source>
        <dbReference type="EMBL" id="EDQ91650.1"/>
    </source>
</evidence>
<feature type="domain" description="CS" evidence="4">
    <location>
        <begin position="216"/>
        <end position="305"/>
    </location>
</feature>
<dbReference type="InterPro" id="IPR007051">
    <property type="entry name" value="CHORD_dom"/>
</dbReference>
<evidence type="ECO:0000259" key="5">
    <source>
        <dbReference type="PROSITE" id="PS51401"/>
    </source>
</evidence>
<accession>A9URR2</accession>
<dbReference type="OMA" id="KGYTCCK"/>
<dbReference type="EMBL" id="CH991544">
    <property type="protein sequence ID" value="EDQ91650.1"/>
    <property type="molecule type" value="Genomic_DNA"/>
</dbReference>
<dbReference type="Pfam" id="PF04969">
    <property type="entry name" value="CS"/>
    <property type="match status" value="1"/>
</dbReference>
<sequence>MPICQHRGCGQDYDPANNPDGCCKYHPGAPIFHEGLKGWSCCPKRFTDFTDFLNYPGCASGAHTDEAPQDDSKDPNEALKELAQVKVDRLSLEQRTAASSMRDGAPKVELPLKTTASLERALAQQAETAAKEIESQEVQPGQACTHNACKGSYVDESSNEEDCFHHPGTPVFHEGYKYWSCCPKKKTYEFDEFLDFKGCTVGKHRWFKPAEESAKAKQCRYDWFQSDTHVVLTVFAKCIEPSRTSVKANADSITIDIVYSKSFTFQLELHLGGNIIPAESTVQLLSTKMDIKLAKAPGEAWAALTADGASSQ</sequence>
<dbReference type="Gene3D" id="4.10.1130.20">
    <property type="match status" value="2"/>
</dbReference>
<evidence type="ECO:0000259" key="4">
    <source>
        <dbReference type="PROSITE" id="PS51203"/>
    </source>
</evidence>
<dbReference type="STRING" id="81824.A9URR2"/>
<dbReference type="eggNOG" id="KOG1667">
    <property type="taxonomic scope" value="Eukaryota"/>
</dbReference>
<dbReference type="AlphaFoldDB" id="A9URR2"/>
<reference evidence="6 7" key="1">
    <citation type="journal article" date="2008" name="Nature">
        <title>The genome of the choanoflagellate Monosiga brevicollis and the origin of metazoans.</title>
        <authorList>
            <consortium name="JGI Sequencing"/>
            <person name="King N."/>
            <person name="Westbrook M.J."/>
            <person name="Young S.L."/>
            <person name="Kuo A."/>
            <person name="Abedin M."/>
            <person name="Chapman J."/>
            <person name="Fairclough S."/>
            <person name="Hellsten U."/>
            <person name="Isogai Y."/>
            <person name="Letunic I."/>
            <person name="Marr M."/>
            <person name="Pincus D."/>
            <person name="Putnam N."/>
            <person name="Rokas A."/>
            <person name="Wright K.J."/>
            <person name="Zuzow R."/>
            <person name="Dirks W."/>
            <person name="Good M."/>
            <person name="Goodstein D."/>
            <person name="Lemons D."/>
            <person name="Li W."/>
            <person name="Lyons J.B."/>
            <person name="Morris A."/>
            <person name="Nichols S."/>
            <person name="Richter D.J."/>
            <person name="Salamov A."/>
            <person name="Bork P."/>
            <person name="Lim W.A."/>
            <person name="Manning G."/>
            <person name="Miller W.T."/>
            <person name="McGinnis W."/>
            <person name="Shapiro H."/>
            <person name="Tjian R."/>
            <person name="Grigoriev I.V."/>
            <person name="Rokhsar D."/>
        </authorList>
    </citation>
    <scope>NUCLEOTIDE SEQUENCE [LARGE SCALE GENOMIC DNA]</scope>
    <source>
        <strain evidence="7">MX1 / ATCC 50154</strain>
    </source>
</reference>
<dbReference type="InterPro" id="IPR008978">
    <property type="entry name" value="HSP20-like_chaperone"/>
</dbReference>
<dbReference type="PANTHER" id="PTHR46983:SF3">
    <property type="entry name" value="CHPADIPLOID STATE MAINTENANCE PROTEIN CHPA"/>
    <property type="match status" value="1"/>
</dbReference>
<dbReference type="InterPro" id="IPR007052">
    <property type="entry name" value="CS_dom"/>
</dbReference>
<evidence type="ECO:0000256" key="1">
    <source>
        <dbReference type="ARBA" id="ARBA00022723"/>
    </source>
</evidence>
<dbReference type="PANTHER" id="PTHR46983">
    <property type="entry name" value="CYSTEINE AND HISTIDINE-RICH DOMAIN-CONTAINING PROTEIN 1"/>
    <property type="match status" value="1"/>
</dbReference>
<dbReference type="PROSITE" id="PS51401">
    <property type="entry name" value="CHORD"/>
    <property type="match status" value="2"/>
</dbReference>
<name>A9URR2_MONBE</name>
<protein>
    <recommendedName>
        <fullName evidence="8">CHORD domain-containing protein</fullName>
    </recommendedName>
</protein>
<dbReference type="InParanoid" id="A9URR2"/>
<keyword evidence="2" id="KW-0677">Repeat</keyword>
<evidence type="ECO:0008006" key="8">
    <source>
        <dbReference type="Google" id="ProtNLM"/>
    </source>
</evidence>
<evidence type="ECO:0000313" key="7">
    <source>
        <dbReference type="Proteomes" id="UP000001357"/>
    </source>
</evidence>
<dbReference type="CDD" id="cd06488">
    <property type="entry name" value="p23_melusin_like"/>
    <property type="match status" value="1"/>
</dbReference>
<dbReference type="Proteomes" id="UP000001357">
    <property type="component" value="Unassembled WGS sequence"/>
</dbReference>
<feature type="domain" description="CHORD" evidence="5">
    <location>
        <begin position="144"/>
        <end position="204"/>
    </location>
</feature>
<dbReference type="GO" id="GO:0051298">
    <property type="term" value="P:centrosome duplication"/>
    <property type="evidence" value="ECO:0000318"/>
    <property type="project" value="GO_Central"/>
</dbReference>
<keyword evidence="3" id="KW-0862">Zinc</keyword>
<gene>
    <name evidence="6" type="ORF">MONBRDRAFT_31101</name>
</gene>
<dbReference type="KEGG" id="mbr:MONBRDRAFT_31101"/>
<dbReference type="GO" id="GO:0008270">
    <property type="term" value="F:zinc ion binding"/>
    <property type="evidence" value="ECO:0000318"/>
    <property type="project" value="GO_Central"/>
</dbReference>
<dbReference type="InterPro" id="IPR039790">
    <property type="entry name" value="CHRD1"/>
</dbReference>